<evidence type="ECO:0000256" key="2">
    <source>
        <dbReference type="SAM" id="Phobius"/>
    </source>
</evidence>
<feature type="compositionally biased region" description="Gly residues" evidence="1">
    <location>
        <begin position="344"/>
        <end position="364"/>
    </location>
</feature>
<feature type="region of interest" description="Disordered" evidence="1">
    <location>
        <begin position="316"/>
        <end position="364"/>
    </location>
</feature>
<feature type="transmembrane region" description="Helical" evidence="2">
    <location>
        <begin position="30"/>
        <end position="60"/>
    </location>
</feature>
<feature type="transmembrane region" description="Helical" evidence="2">
    <location>
        <begin position="261"/>
        <end position="282"/>
    </location>
</feature>
<accession>A0A835VVE4</accession>
<evidence type="ECO:0000313" key="3">
    <source>
        <dbReference type="EMBL" id="KAG2429325.1"/>
    </source>
</evidence>
<keyword evidence="2" id="KW-0472">Membrane</keyword>
<keyword evidence="4" id="KW-1185">Reference proteome</keyword>
<sequence>MLVFSCLFNAIQTSAYVGYADHVQKGHSGLVGYLVYLFAFNVARATFLAVLLVVASGYCITRSDLGPHKQHVVFVPVTVLVTGLITDYSFFALQSSPHADTYDLSTMSTLAASMWFVCSVLNLAALILAWLYIFEALGKEVATLEEDYKARTGKLEEERRAEAAAEAAAVAAMAGHPGYAPLAPPGGVAVGVPVAAPHTAAGDVEAGGPGGADNGETVADHIAYNAKRTLLSRFSAGVAAYLVADICVLLLPAFFNHVVQSTLQALLFLCYLLFTVVLLVLFRPQEASSYLMVGFNEEDAEEKGVNQLSTGIAMAELGGHGPDDSDEDEISRLNRPSSSAARPGGLGGRGGSSGALAGGGAAGSSSGGGAATIVGARGAAKAEAKAAKAAVKAAKKAGKDDDRYRQLPSLATTSADIRNYYAGGQAAGAAAANGASDGAASGLPVSTLAAGTLPPPPSYGAAVALPPPPPPAAGAARGGGRQSRTYVPQPAAPSGPFTLGGEEDEDEAVTASRPLTGGGKGQYQD</sequence>
<organism evidence="3 4">
    <name type="scientific">Chlamydomonas incerta</name>
    <dbReference type="NCBI Taxonomy" id="51695"/>
    <lineage>
        <taxon>Eukaryota</taxon>
        <taxon>Viridiplantae</taxon>
        <taxon>Chlorophyta</taxon>
        <taxon>core chlorophytes</taxon>
        <taxon>Chlorophyceae</taxon>
        <taxon>CS clade</taxon>
        <taxon>Chlamydomonadales</taxon>
        <taxon>Chlamydomonadaceae</taxon>
        <taxon>Chlamydomonas</taxon>
    </lineage>
</organism>
<feature type="compositionally biased region" description="Low complexity" evidence="1">
    <location>
        <begin position="431"/>
        <end position="442"/>
    </location>
</feature>
<dbReference type="EMBL" id="JAEHOC010000031">
    <property type="protein sequence ID" value="KAG2429325.1"/>
    <property type="molecule type" value="Genomic_DNA"/>
</dbReference>
<dbReference type="Proteomes" id="UP000650467">
    <property type="component" value="Unassembled WGS sequence"/>
</dbReference>
<dbReference type="OrthoDB" id="514505at2759"/>
<evidence type="ECO:0000256" key="1">
    <source>
        <dbReference type="SAM" id="MobiDB-lite"/>
    </source>
</evidence>
<evidence type="ECO:0000313" key="4">
    <source>
        <dbReference type="Proteomes" id="UP000650467"/>
    </source>
</evidence>
<feature type="transmembrane region" description="Helical" evidence="2">
    <location>
        <begin position="72"/>
        <end position="93"/>
    </location>
</feature>
<name>A0A835VVE4_CHLIN</name>
<feature type="compositionally biased region" description="Gly residues" evidence="1">
    <location>
        <begin position="516"/>
        <end position="525"/>
    </location>
</feature>
<feature type="transmembrane region" description="Helical" evidence="2">
    <location>
        <begin position="234"/>
        <end position="255"/>
    </location>
</feature>
<feature type="region of interest" description="Disordered" evidence="1">
    <location>
        <begin position="431"/>
        <end position="525"/>
    </location>
</feature>
<protein>
    <submittedName>
        <fullName evidence="3">Uncharacterized protein</fullName>
    </submittedName>
</protein>
<comment type="caution">
    <text evidence="3">The sequence shown here is derived from an EMBL/GenBank/DDBJ whole genome shotgun (WGS) entry which is preliminary data.</text>
</comment>
<keyword evidence="2" id="KW-0812">Transmembrane</keyword>
<proteinExistence type="predicted"/>
<gene>
    <name evidence="3" type="ORF">HXX76_011092</name>
</gene>
<dbReference type="AlphaFoldDB" id="A0A835VVE4"/>
<feature type="transmembrane region" description="Helical" evidence="2">
    <location>
        <begin position="113"/>
        <end position="134"/>
    </location>
</feature>
<reference evidence="3" key="1">
    <citation type="journal article" date="2020" name="bioRxiv">
        <title>Comparative genomics of Chlamydomonas.</title>
        <authorList>
            <person name="Craig R.J."/>
            <person name="Hasan A.R."/>
            <person name="Ness R.W."/>
            <person name="Keightley P.D."/>
        </authorList>
    </citation>
    <scope>NUCLEOTIDE SEQUENCE</scope>
    <source>
        <strain evidence="3">SAG 7.73</strain>
    </source>
</reference>
<keyword evidence="2" id="KW-1133">Transmembrane helix</keyword>